<organism evidence="1 2">
    <name type="scientific">Adonisia turfae CCMR0081</name>
    <dbReference type="NCBI Taxonomy" id="2292702"/>
    <lineage>
        <taxon>Bacteria</taxon>
        <taxon>Bacillati</taxon>
        <taxon>Cyanobacteriota</taxon>
        <taxon>Adonisia</taxon>
        <taxon>Adonisia turfae</taxon>
    </lineage>
</organism>
<dbReference type="EMBL" id="QXHD01000004">
    <property type="protein sequence ID" value="NEZ60451.1"/>
    <property type="molecule type" value="Genomic_DNA"/>
</dbReference>
<proteinExistence type="predicted"/>
<keyword evidence="2" id="KW-1185">Reference proteome</keyword>
<accession>A0A6M0RXJ1</accession>
<dbReference type="Gene3D" id="2.160.20.10">
    <property type="entry name" value="Single-stranded right-handed beta-helix, Pectin lyase-like"/>
    <property type="match status" value="1"/>
</dbReference>
<reference evidence="1 2" key="1">
    <citation type="journal article" date="2020" name="Microb. Ecol.">
        <title>Ecogenomics of the Marine Benthic Filamentous Cyanobacterium Adonisia.</title>
        <authorList>
            <person name="Walter J.M."/>
            <person name="Coutinho F.H."/>
            <person name="Leomil L."/>
            <person name="Hargreaves P.I."/>
            <person name="Campeao M.E."/>
            <person name="Vieira V.V."/>
            <person name="Silva B.S."/>
            <person name="Fistarol G.O."/>
            <person name="Salomon P.S."/>
            <person name="Sawabe T."/>
            <person name="Mino S."/>
            <person name="Hosokawa M."/>
            <person name="Miyashita H."/>
            <person name="Maruyama F."/>
            <person name="van Verk M.C."/>
            <person name="Dutilh B.E."/>
            <person name="Thompson C.C."/>
            <person name="Thompson F.L."/>
        </authorList>
    </citation>
    <scope>NUCLEOTIDE SEQUENCE [LARGE SCALE GENOMIC DNA]</scope>
    <source>
        <strain evidence="1 2">CCMR0081</strain>
    </source>
</reference>
<gene>
    <name evidence="1" type="ORF">DXZ20_33390</name>
</gene>
<name>A0A6M0RXJ1_9CYAN</name>
<dbReference type="Proteomes" id="UP000481033">
    <property type="component" value="Unassembled WGS sequence"/>
</dbReference>
<protein>
    <submittedName>
        <fullName evidence="1">Uncharacterized protein</fullName>
    </submittedName>
</protein>
<dbReference type="RefSeq" id="WP_163702971.1">
    <property type="nucleotide sequence ID" value="NZ_QXHD01000004.1"/>
</dbReference>
<evidence type="ECO:0000313" key="1">
    <source>
        <dbReference type="EMBL" id="NEZ60451.1"/>
    </source>
</evidence>
<evidence type="ECO:0000313" key="2">
    <source>
        <dbReference type="Proteomes" id="UP000481033"/>
    </source>
</evidence>
<dbReference type="InterPro" id="IPR012334">
    <property type="entry name" value="Pectin_lyas_fold"/>
</dbReference>
<comment type="caution">
    <text evidence="1">The sequence shown here is derived from an EMBL/GenBank/DDBJ whole genome shotgun (WGS) entry which is preliminary data.</text>
</comment>
<dbReference type="AlphaFoldDB" id="A0A6M0RXJ1"/>
<sequence>MIRASSEGNGNAGDIFIIVQDDIQARNGSITADSAFNAGGQIQISSSNIFLFENSDIQTFVNSGADDGGDIEIVADALVAFDDSDILAFAADGRGGDIDLSRTAFFGEDLQFAQPGTDPITLDGNDRVDINATGGIASGTISLADVSFIENSITELPDELVNPETLVAASCIAQSSDIGSSVVFTGNDSLPQQPGSAQTTYSLSTVQPITETATNSTSIAEPQNLYRLADGRLVISRNCAATNSHE</sequence>